<dbReference type="PROSITE" id="PS51350">
    <property type="entry name" value="PTS_HPR_DOM"/>
    <property type="match status" value="1"/>
</dbReference>
<dbReference type="EC" id="2.7.3.9" evidence="5"/>
<evidence type="ECO:0000256" key="10">
    <source>
        <dbReference type="ARBA" id="ARBA00022679"/>
    </source>
</evidence>
<evidence type="ECO:0000256" key="4">
    <source>
        <dbReference type="ARBA" id="ARBA00007837"/>
    </source>
</evidence>
<dbReference type="GO" id="GO:0016301">
    <property type="term" value="F:kinase activity"/>
    <property type="evidence" value="ECO:0007669"/>
    <property type="project" value="UniProtKB-KW"/>
</dbReference>
<dbReference type="PROSITE" id="PS00369">
    <property type="entry name" value="PTS_HPR_HIS"/>
    <property type="match status" value="1"/>
</dbReference>
<dbReference type="PRINTS" id="PR01736">
    <property type="entry name" value="PHPHTRNFRASE"/>
</dbReference>
<comment type="similarity">
    <text evidence="4">Belongs to the PEP-utilizing enzyme family.</text>
</comment>
<evidence type="ECO:0000256" key="9">
    <source>
        <dbReference type="ARBA" id="ARBA00022597"/>
    </source>
</evidence>
<dbReference type="InterPro" id="IPR018274">
    <property type="entry name" value="PEP_util_AS"/>
</dbReference>
<keyword evidence="13" id="KW-0418">Kinase</keyword>
<comment type="caution">
    <text evidence="17">The sequence shown here is derived from an EMBL/GenBank/DDBJ whole genome shotgun (WGS) entry which is preliminary data.</text>
</comment>
<dbReference type="Proteomes" id="UP000297475">
    <property type="component" value="Unassembled WGS sequence"/>
</dbReference>
<dbReference type="InterPro" id="IPR036637">
    <property type="entry name" value="Phosphohistidine_dom_sf"/>
</dbReference>
<name>A0A4Z0WCB2_9GAMM</name>
<dbReference type="PROSITE" id="PS00742">
    <property type="entry name" value="PEP_ENZYMES_2"/>
    <property type="match status" value="1"/>
</dbReference>
<feature type="domain" description="PTS EIIA type-2" evidence="15">
    <location>
        <begin position="2"/>
        <end position="142"/>
    </location>
</feature>
<dbReference type="GO" id="GO:0008965">
    <property type="term" value="F:phosphoenolpyruvate-protein phosphotransferase activity"/>
    <property type="evidence" value="ECO:0007669"/>
    <property type="project" value="UniProtKB-EC"/>
</dbReference>
<dbReference type="InterPro" id="IPR008279">
    <property type="entry name" value="PEP-util_enz_mobile_dom"/>
</dbReference>
<dbReference type="OrthoDB" id="9765468at2"/>
<dbReference type="Gene3D" id="3.30.1340.10">
    <property type="entry name" value="HPr-like"/>
    <property type="match status" value="1"/>
</dbReference>
<dbReference type="Pfam" id="PF00359">
    <property type="entry name" value="PTS_EIIA_2"/>
    <property type="match status" value="1"/>
</dbReference>
<dbReference type="InterPro" id="IPR008731">
    <property type="entry name" value="PTS_EIN"/>
</dbReference>
<reference evidence="17 18" key="1">
    <citation type="submission" date="2019-04" db="EMBL/GenBank/DDBJ databases">
        <title>Natronospirillum operosus gen. nov., sp. nov., a haloalkaliphilic satellite isolated from decaying biomass of laboratory culture of cyanobacterium Geitlerinema sp. and proposal of Natronospirillaceae fam. nov. and Saccharospirillaceae fam. nov.</title>
        <authorList>
            <person name="Kevbrin V."/>
            <person name="Boltyanskaya Y."/>
            <person name="Koziaeva V."/>
            <person name="Grouzdev D.S."/>
            <person name="Park M."/>
            <person name="Cho J."/>
        </authorList>
    </citation>
    <scope>NUCLEOTIDE SEQUENCE [LARGE SCALE GENOMIC DNA]</scope>
    <source>
        <strain evidence="17 18">G-116</strain>
    </source>
</reference>
<evidence type="ECO:0000256" key="7">
    <source>
        <dbReference type="ARBA" id="ARBA00022490"/>
    </source>
</evidence>
<dbReference type="SUPFAM" id="SSF51621">
    <property type="entry name" value="Phosphoenolpyruvate/pyruvate domain"/>
    <property type="match status" value="1"/>
</dbReference>
<dbReference type="Gene3D" id="3.40.930.10">
    <property type="entry name" value="Mannitol-specific EII, Chain A"/>
    <property type="match status" value="1"/>
</dbReference>
<protein>
    <recommendedName>
        <fullName evidence="5">phosphoenolpyruvate--protein phosphotransferase</fullName>
        <ecNumber evidence="5">2.7.3.9</ecNumber>
    </recommendedName>
</protein>
<evidence type="ECO:0000256" key="14">
    <source>
        <dbReference type="ARBA" id="ARBA00022842"/>
    </source>
</evidence>
<dbReference type="Gene3D" id="1.10.274.10">
    <property type="entry name" value="PtsI, HPr-binding domain"/>
    <property type="match status" value="1"/>
</dbReference>
<dbReference type="CDD" id="cd00211">
    <property type="entry name" value="PTS_IIA_fru"/>
    <property type="match status" value="1"/>
</dbReference>
<keyword evidence="7" id="KW-0963">Cytoplasm</keyword>
<dbReference type="GO" id="GO:0005737">
    <property type="term" value="C:cytoplasm"/>
    <property type="evidence" value="ECO:0007669"/>
    <property type="project" value="UniProtKB-SubCell"/>
</dbReference>
<dbReference type="InterPro" id="IPR015813">
    <property type="entry name" value="Pyrv/PenolPyrv_kinase-like_dom"/>
</dbReference>
<evidence type="ECO:0000259" key="15">
    <source>
        <dbReference type="PROSITE" id="PS51094"/>
    </source>
</evidence>
<dbReference type="Pfam" id="PF05524">
    <property type="entry name" value="PEP-utilisers_N"/>
    <property type="match status" value="1"/>
</dbReference>
<keyword evidence="8" id="KW-0597">Phosphoprotein</keyword>
<dbReference type="InterPro" id="IPR050499">
    <property type="entry name" value="PEP-utilizing_PTS_enzyme"/>
</dbReference>
<comment type="catalytic activity">
    <reaction evidence="1">
        <text>L-histidyl-[protein] + phosphoenolpyruvate = N(pros)-phospho-L-histidyl-[protein] + pyruvate</text>
        <dbReference type="Rhea" id="RHEA:23880"/>
        <dbReference type="Rhea" id="RHEA-COMP:9745"/>
        <dbReference type="Rhea" id="RHEA-COMP:9746"/>
        <dbReference type="ChEBI" id="CHEBI:15361"/>
        <dbReference type="ChEBI" id="CHEBI:29979"/>
        <dbReference type="ChEBI" id="CHEBI:58702"/>
        <dbReference type="ChEBI" id="CHEBI:64837"/>
        <dbReference type="EC" id="2.7.3.9"/>
    </reaction>
</comment>
<keyword evidence="9" id="KW-0762">Sugar transport</keyword>
<dbReference type="SUPFAM" id="SSF52009">
    <property type="entry name" value="Phosphohistidine domain"/>
    <property type="match status" value="1"/>
</dbReference>
<keyword evidence="6" id="KW-0813">Transport</keyword>
<evidence type="ECO:0000256" key="13">
    <source>
        <dbReference type="ARBA" id="ARBA00022777"/>
    </source>
</evidence>
<feature type="domain" description="HPr" evidence="16">
    <location>
        <begin position="155"/>
        <end position="242"/>
    </location>
</feature>
<dbReference type="InterPro" id="IPR001020">
    <property type="entry name" value="PTS_HPr_His_P_site"/>
</dbReference>
<dbReference type="SUPFAM" id="SSF55594">
    <property type="entry name" value="HPr-like"/>
    <property type="match status" value="1"/>
</dbReference>
<dbReference type="Gene3D" id="3.20.20.60">
    <property type="entry name" value="Phosphoenolpyruvate-binding domains"/>
    <property type="match status" value="1"/>
</dbReference>
<keyword evidence="17" id="KW-0670">Pyruvate</keyword>
<evidence type="ECO:0000256" key="1">
    <source>
        <dbReference type="ARBA" id="ARBA00000683"/>
    </source>
</evidence>
<dbReference type="Gene3D" id="3.50.30.10">
    <property type="entry name" value="Phosphohistidine domain"/>
    <property type="match status" value="1"/>
</dbReference>
<dbReference type="RefSeq" id="WP_135484398.1">
    <property type="nucleotide sequence ID" value="NZ_SRMF01000009.1"/>
</dbReference>
<dbReference type="NCBIfam" id="TIGR01417">
    <property type="entry name" value="PTS_I_fam"/>
    <property type="match status" value="1"/>
</dbReference>
<evidence type="ECO:0000256" key="3">
    <source>
        <dbReference type="ARBA" id="ARBA00004496"/>
    </source>
</evidence>
<comment type="subcellular location">
    <subcellularLocation>
        <location evidence="3">Cytoplasm</location>
    </subcellularLocation>
</comment>
<comment type="cofactor">
    <cofactor evidence="2">
        <name>Mg(2+)</name>
        <dbReference type="ChEBI" id="CHEBI:18420"/>
    </cofactor>
</comment>
<organism evidence="17 18">
    <name type="scientific">Natronospirillum operosum</name>
    <dbReference type="NCBI Taxonomy" id="2759953"/>
    <lineage>
        <taxon>Bacteria</taxon>
        <taxon>Pseudomonadati</taxon>
        <taxon>Pseudomonadota</taxon>
        <taxon>Gammaproteobacteria</taxon>
        <taxon>Oceanospirillales</taxon>
        <taxon>Natronospirillaceae</taxon>
        <taxon>Natronospirillum</taxon>
    </lineage>
</organism>
<dbReference type="NCBIfam" id="TIGR01003">
    <property type="entry name" value="PTS_HPr_family"/>
    <property type="match status" value="1"/>
</dbReference>
<dbReference type="AlphaFoldDB" id="A0A4Z0WCB2"/>
<evidence type="ECO:0000259" key="16">
    <source>
        <dbReference type="PROSITE" id="PS51350"/>
    </source>
</evidence>
<dbReference type="Pfam" id="PF00381">
    <property type="entry name" value="PTS-HPr"/>
    <property type="match status" value="1"/>
</dbReference>
<dbReference type="InterPro" id="IPR016152">
    <property type="entry name" value="PTrfase/Anion_transptr"/>
</dbReference>
<dbReference type="InterPro" id="IPR000032">
    <property type="entry name" value="HPr-like"/>
</dbReference>
<dbReference type="PROSITE" id="PS00370">
    <property type="entry name" value="PEP_ENZYMES_PHOS_SITE"/>
    <property type="match status" value="1"/>
</dbReference>
<keyword evidence="11" id="KW-0598">Phosphotransferase system</keyword>
<dbReference type="InterPro" id="IPR023151">
    <property type="entry name" value="PEP_util_CS"/>
</dbReference>
<dbReference type="PROSITE" id="PS00372">
    <property type="entry name" value="PTS_EIIA_TYPE_2_HIS"/>
    <property type="match status" value="1"/>
</dbReference>
<dbReference type="Pfam" id="PF00391">
    <property type="entry name" value="PEP-utilizers"/>
    <property type="match status" value="1"/>
</dbReference>
<dbReference type="PANTHER" id="PTHR46244">
    <property type="entry name" value="PHOSPHOENOLPYRUVATE-PROTEIN PHOSPHOTRANSFERASE"/>
    <property type="match status" value="1"/>
</dbReference>
<accession>A0A4Z0WCB2</accession>
<keyword evidence="18" id="KW-1185">Reference proteome</keyword>
<sequence>MLHVTADAIALGREVADKDAAIAQVGDLMVQAGFMDPGYIDSMRGREQEANTLLGNGIAIPHGLQKDRELIHRTGVAVLQVPAGVDWKDGEKAHVIVGIAARSDEHIRILSNLTDVLADETLARDLAQTDDVNLLLAALNGDTAPAEPVRLSDYEYQSVVHYPAGAGLHARPATFFTELAATFEADVRVRNGDRSADGQSMSALLRLGVTGGCELVVSTQGPQAEEALAALTAAIRDGLGDSGEPEEAPVAATERAYAGVCCRGIAAAPGIAVGPLMTWHSTEVVLQEEAGEPAVEQARLRQAVAAATAEIDDLVRHAEAHQQRDEAGIFSAHRGLLADPDLLQRAEQALTAGVSAPVAWWHCIQKEVESLRALVDERLAGRASDMEDVGVRVLRHLDPSAVRTRALELGEPGILVAHDLTPTETATLDRDRVLGFVTAVGGPTSHTAILARSLGIPALVGMGPEVLNLRSEQAIVDAAAGLLVTDPTDQDLKLAEVVCAQATRDHQRAWDSRFEPALTRDAERIEVVGNIGSAAEAQAVVDHGGEGVGLLRTEFLFLGRDSAPDEDEQYAEYRAMIEALNGFPLIIRTLDIGGDKQVPYLNLQAEDNPFLGVRGIRLCLREEALFRTQLRAIYRASRHGPVKIMFPMVGLLEELRQARALAESARIEVGADPVDLGIMIEVPSAVALADAFAQEADFFSIGTNDLTQYTLAMDRMHPALAAQADALHPAVLRMIQLTCEAAARHGRWVGVCGGVAAEPLAACILAGLGVNELSMNAAAIPAVKLALRQARLSDCRTLARQALTRTTAAEVQALDLQADAGEADHD</sequence>
<dbReference type="InterPro" id="IPR006318">
    <property type="entry name" value="PTS_EI-like"/>
</dbReference>
<keyword evidence="14" id="KW-0460">Magnesium</keyword>
<proteinExistence type="inferred from homology"/>
<evidence type="ECO:0000256" key="5">
    <source>
        <dbReference type="ARBA" id="ARBA00012232"/>
    </source>
</evidence>
<dbReference type="InterPro" id="IPR000121">
    <property type="entry name" value="PEP_util_C"/>
</dbReference>
<dbReference type="InterPro" id="IPR040442">
    <property type="entry name" value="Pyrv_kinase-like_dom_sf"/>
</dbReference>
<keyword evidence="10 17" id="KW-0808">Transferase</keyword>
<dbReference type="InterPro" id="IPR002178">
    <property type="entry name" value="PTS_EIIA_type-2_dom"/>
</dbReference>
<dbReference type="InterPro" id="IPR036618">
    <property type="entry name" value="PtsI_HPr-bd_sf"/>
</dbReference>
<keyword evidence="12" id="KW-0479">Metal-binding</keyword>
<evidence type="ECO:0000256" key="6">
    <source>
        <dbReference type="ARBA" id="ARBA00022448"/>
    </source>
</evidence>
<dbReference type="PANTHER" id="PTHR46244:SF6">
    <property type="entry name" value="PHOSPHOENOLPYRUVATE-PROTEIN PHOSPHOTRANSFERASE"/>
    <property type="match status" value="1"/>
</dbReference>
<dbReference type="PRINTS" id="PR00107">
    <property type="entry name" value="PHOSPHOCPHPR"/>
</dbReference>
<dbReference type="InterPro" id="IPR035895">
    <property type="entry name" value="HPr-like_sf"/>
</dbReference>
<dbReference type="EMBL" id="SRMF01000009">
    <property type="protein sequence ID" value="TGG91305.1"/>
    <property type="molecule type" value="Genomic_DNA"/>
</dbReference>
<dbReference type="SUPFAM" id="SSF55804">
    <property type="entry name" value="Phoshotransferase/anion transport protein"/>
    <property type="match status" value="1"/>
</dbReference>
<dbReference type="GO" id="GO:0009401">
    <property type="term" value="P:phosphoenolpyruvate-dependent sugar phosphotransferase system"/>
    <property type="evidence" value="ECO:0007669"/>
    <property type="project" value="UniProtKB-KW"/>
</dbReference>
<evidence type="ECO:0000313" key="18">
    <source>
        <dbReference type="Proteomes" id="UP000297475"/>
    </source>
</evidence>
<dbReference type="SUPFAM" id="SSF47831">
    <property type="entry name" value="Enzyme I of the PEP:sugar phosphotransferase system HPr-binding (sub)domain"/>
    <property type="match status" value="1"/>
</dbReference>
<evidence type="ECO:0000256" key="8">
    <source>
        <dbReference type="ARBA" id="ARBA00022553"/>
    </source>
</evidence>
<evidence type="ECO:0000256" key="11">
    <source>
        <dbReference type="ARBA" id="ARBA00022683"/>
    </source>
</evidence>
<dbReference type="GO" id="GO:0046872">
    <property type="term" value="F:metal ion binding"/>
    <property type="evidence" value="ECO:0007669"/>
    <property type="project" value="UniProtKB-KW"/>
</dbReference>
<evidence type="ECO:0000313" key="17">
    <source>
        <dbReference type="EMBL" id="TGG91305.1"/>
    </source>
</evidence>
<gene>
    <name evidence="17" type="primary">ptsP</name>
    <name evidence="17" type="ORF">E4656_16425</name>
</gene>
<dbReference type="CDD" id="cd00367">
    <property type="entry name" value="PTS-HPr_like"/>
    <property type="match status" value="1"/>
</dbReference>
<evidence type="ECO:0000256" key="12">
    <source>
        <dbReference type="ARBA" id="ARBA00022723"/>
    </source>
</evidence>
<dbReference type="PROSITE" id="PS51094">
    <property type="entry name" value="PTS_EIIA_TYPE_2"/>
    <property type="match status" value="1"/>
</dbReference>
<dbReference type="Pfam" id="PF02896">
    <property type="entry name" value="PEP-utilizers_C"/>
    <property type="match status" value="1"/>
</dbReference>
<evidence type="ECO:0000256" key="2">
    <source>
        <dbReference type="ARBA" id="ARBA00001946"/>
    </source>
</evidence>